<feature type="region of interest" description="Disordered" evidence="1">
    <location>
        <begin position="1"/>
        <end position="37"/>
    </location>
</feature>
<reference evidence="3" key="2">
    <citation type="journal article" date="2022" name="Microbiol. Resour. Announc.">
        <title>Metagenome Sequencing to Explore Phylogenomics of Terrestrial Cyanobacteria.</title>
        <authorList>
            <person name="Ward R.D."/>
            <person name="Stajich J.E."/>
            <person name="Johansen J.R."/>
            <person name="Huntemann M."/>
            <person name="Clum A."/>
            <person name="Foster B."/>
            <person name="Foster B."/>
            <person name="Roux S."/>
            <person name="Palaniappan K."/>
            <person name="Varghese N."/>
            <person name="Mukherjee S."/>
            <person name="Reddy T.B.K."/>
            <person name="Daum C."/>
            <person name="Copeland A."/>
            <person name="Chen I.A."/>
            <person name="Ivanova N.N."/>
            <person name="Kyrpides N.C."/>
            <person name="Shapiro N."/>
            <person name="Eloe-Fadrosh E.A."/>
            <person name="Pietrasiak N."/>
        </authorList>
    </citation>
    <scope>NUCLEOTIDE SEQUENCE</scope>
    <source>
        <strain evidence="3">GSE-NOS-MK-12-04C</strain>
    </source>
</reference>
<keyword evidence="2" id="KW-1133">Transmembrane helix</keyword>
<feature type="region of interest" description="Disordered" evidence="1">
    <location>
        <begin position="237"/>
        <end position="327"/>
    </location>
</feature>
<feature type="compositionally biased region" description="Polar residues" evidence="1">
    <location>
        <begin position="7"/>
        <end position="16"/>
    </location>
</feature>
<feature type="compositionally biased region" description="Acidic residues" evidence="1">
    <location>
        <begin position="61"/>
        <end position="70"/>
    </location>
</feature>
<proteinExistence type="predicted"/>
<dbReference type="EMBL" id="JAHHGZ010000017">
    <property type="protein sequence ID" value="MBW4668989.1"/>
    <property type="molecule type" value="Genomic_DNA"/>
</dbReference>
<feature type="region of interest" description="Disordered" evidence="1">
    <location>
        <begin position="50"/>
        <end position="80"/>
    </location>
</feature>
<evidence type="ECO:0000256" key="1">
    <source>
        <dbReference type="SAM" id="MobiDB-lite"/>
    </source>
</evidence>
<accession>A0A951QM86</accession>
<feature type="compositionally biased region" description="Polar residues" evidence="1">
    <location>
        <begin position="263"/>
        <end position="273"/>
    </location>
</feature>
<reference evidence="3" key="1">
    <citation type="submission" date="2021-05" db="EMBL/GenBank/DDBJ databases">
        <authorList>
            <person name="Pietrasiak N."/>
            <person name="Ward R."/>
            <person name="Stajich J.E."/>
            <person name="Kurbessoian T."/>
        </authorList>
    </citation>
    <scope>NUCLEOTIDE SEQUENCE</scope>
    <source>
        <strain evidence="3">GSE-NOS-MK-12-04C</strain>
    </source>
</reference>
<feature type="compositionally biased region" description="Polar residues" evidence="1">
    <location>
        <begin position="299"/>
        <end position="323"/>
    </location>
</feature>
<sequence>MPEHNLKSNLGITSMTKFPIPDSLRTPSGSDDGEINSDWERRMAKLVGFEPEFTRERSFDTDEANTDSVDESPQVKPDSILTTGQPLSSNPFAKAGLVGAATLLLVLGAGAFLSLMMNGTSKKPNNDLTAKQPEKLQPVDEAKKEVEIEVLKTKLALAEQARAVKAAQLQLTTAQPNQAIQAKVNPSSQVQPPKVIYRDKPRIVVQRIPSPAQTVYIPRTVTVERIVRVLQPIPQAKSPITEPQKPKIIPSPTLQPQEPKITPSVTPLPQLASNLRIPSIPIPTPTPTPTPVSNSNSILQPTSPSLSRDSQYSTDNQASQQPAKSVAVGTSAKAVLATSLFGESSKSGNDSDNPNNYKFIVRLQQPLKNVDNAVALPIGTEVLTQIGKITESGMVQLEVVSVISRIDGNLTEKSLPKGALKISSPQGRPLIASKYPDKSGAIAGMDVGIFALGGINKAAELFNRPESTLSINGTNVINQNNTKPNIVTGVLEGGLSTVVPQITVRNQQAISEMMTRGNIWFLPAGTQVEVFVNQTTQF</sequence>
<keyword evidence="2" id="KW-0812">Transmembrane</keyword>
<name>A0A951QM86_9CYAN</name>
<protein>
    <submittedName>
        <fullName evidence="3">TrbI/VirB10 family protein</fullName>
    </submittedName>
</protein>
<evidence type="ECO:0000313" key="4">
    <source>
        <dbReference type="Proteomes" id="UP000729701"/>
    </source>
</evidence>
<comment type="caution">
    <text evidence="3">The sequence shown here is derived from an EMBL/GenBank/DDBJ whole genome shotgun (WGS) entry which is preliminary data.</text>
</comment>
<organism evidence="3 4">
    <name type="scientific">Cyanomargarita calcarea GSE-NOS-MK-12-04C</name>
    <dbReference type="NCBI Taxonomy" id="2839659"/>
    <lineage>
        <taxon>Bacteria</taxon>
        <taxon>Bacillati</taxon>
        <taxon>Cyanobacteriota</taxon>
        <taxon>Cyanophyceae</taxon>
        <taxon>Nostocales</taxon>
        <taxon>Cyanomargaritaceae</taxon>
        <taxon>Cyanomargarita</taxon>
    </lineage>
</organism>
<feature type="compositionally biased region" description="Pro residues" evidence="1">
    <location>
        <begin position="280"/>
        <end position="290"/>
    </location>
</feature>
<keyword evidence="2" id="KW-0472">Membrane</keyword>
<gene>
    <name evidence="3" type="ORF">KME60_16580</name>
</gene>
<dbReference type="Proteomes" id="UP000729701">
    <property type="component" value="Unassembled WGS sequence"/>
</dbReference>
<evidence type="ECO:0000313" key="3">
    <source>
        <dbReference type="EMBL" id="MBW4668989.1"/>
    </source>
</evidence>
<dbReference type="AlphaFoldDB" id="A0A951QM86"/>
<evidence type="ECO:0000256" key="2">
    <source>
        <dbReference type="SAM" id="Phobius"/>
    </source>
</evidence>
<feature type="transmembrane region" description="Helical" evidence="2">
    <location>
        <begin position="95"/>
        <end position="117"/>
    </location>
</feature>